<dbReference type="CDD" id="cd14066">
    <property type="entry name" value="STKc_IRAK"/>
    <property type="match status" value="1"/>
</dbReference>
<dbReference type="Pfam" id="PF23180">
    <property type="entry name" value="ALE2_N"/>
    <property type="match status" value="1"/>
</dbReference>
<proteinExistence type="predicted"/>
<dbReference type="PROSITE" id="PS00108">
    <property type="entry name" value="PROTEIN_KINASE_ST"/>
    <property type="match status" value="1"/>
</dbReference>
<keyword evidence="5 6" id="KW-0067">ATP-binding</keyword>
<dbReference type="GO" id="GO:0005524">
    <property type="term" value="F:ATP binding"/>
    <property type="evidence" value="ECO:0007669"/>
    <property type="project" value="UniProtKB-UniRule"/>
</dbReference>
<feature type="chain" id="PRO_5019408736" evidence="9">
    <location>
        <begin position="18"/>
        <end position="763"/>
    </location>
</feature>
<feature type="domain" description="Protein kinase" evidence="10">
    <location>
        <begin position="461"/>
        <end position="727"/>
    </location>
</feature>
<feature type="region of interest" description="Disordered" evidence="7">
    <location>
        <begin position="39"/>
        <end position="73"/>
    </location>
</feature>
<feature type="compositionally biased region" description="Polar residues" evidence="7">
    <location>
        <begin position="129"/>
        <end position="140"/>
    </location>
</feature>
<dbReference type="FunFam" id="3.30.200.20:FF:000146">
    <property type="entry name" value="receptor-like serine/threonine-protein kinase ALE2"/>
    <property type="match status" value="1"/>
</dbReference>
<keyword evidence="2" id="KW-0808">Transferase</keyword>
<evidence type="ECO:0000259" key="10">
    <source>
        <dbReference type="PROSITE" id="PS50011"/>
    </source>
</evidence>
<dbReference type="GO" id="GO:0004674">
    <property type="term" value="F:protein serine/threonine kinase activity"/>
    <property type="evidence" value="ECO:0007669"/>
    <property type="project" value="UniProtKB-KW"/>
</dbReference>
<dbReference type="FunFam" id="1.10.510.10:FF:000051">
    <property type="entry name" value="Receptor-like serine/threonine-protein kinase ALE2"/>
    <property type="match status" value="1"/>
</dbReference>
<keyword evidence="11" id="KW-0675">Receptor</keyword>
<evidence type="ECO:0000313" key="12">
    <source>
        <dbReference type="Proteomes" id="UP000289340"/>
    </source>
</evidence>
<dbReference type="InterPro" id="IPR057597">
    <property type="entry name" value="ALE2_N"/>
</dbReference>
<feature type="compositionally biased region" description="Polar residues" evidence="7">
    <location>
        <begin position="61"/>
        <end position="73"/>
    </location>
</feature>
<dbReference type="InterPro" id="IPR001245">
    <property type="entry name" value="Ser-Thr/Tyr_kinase_cat_dom"/>
</dbReference>
<feature type="binding site" evidence="6">
    <location>
        <position position="489"/>
    </location>
    <ligand>
        <name>ATP</name>
        <dbReference type="ChEBI" id="CHEBI:30616"/>
    </ligand>
</feature>
<accession>A0A445IF38</accession>
<comment type="caution">
    <text evidence="11">The sequence shown here is derived from an EMBL/GenBank/DDBJ whole genome shotgun (WGS) entry which is preliminary data.</text>
</comment>
<dbReference type="PANTHER" id="PTHR47989">
    <property type="entry name" value="OS01G0750732 PROTEIN"/>
    <property type="match status" value="1"/>
</dbReference>
<dbReference type="Gene3D" id="1.10.510.10">
    <property type="entry name" value="Transferase(Phosphotransferase) domain 1"/>
    <property type="match status" value="1"/>
</dbReference>
<evidence type="ECO:0000256" key="6">
    <source>
        <dbReference type="PROSITE-ProRule" id="PRU10141"/>
    </source>
</evidence>
<reference evidence="11 12" key="1">
    <citation type="submission" date="2018-09" db="EMBL/GenBank/DDBJ databases">
        <title>A high-quality reference genome of wild soybean provides a powerful tool to mine soybean genomes.</title>
        <authorList>
            <person name="Xie M."/>
            <person name="Chung C.Y.L."/>
            <person name="Li M.-W."/>
            <person name="Wong F.-L."/>
            <person name="Chan T.-F."/>
            <person name="Lam H.-M."/>
        </authorList>
    </citation>
    <scope>NUCLEOTIDE SEQUENCE [LARGE SCALE GENOMIC DNA]</scope>
    <source>
        <strain evidence="12">cv. W05</strain>
        <tissue evidence="11">Hypocotyl of etiolated seedlings</tissue>
    </source>
</reference>
<protein>
    <submittedName>
        <fullName evidence="11">Receptor-like serine/threonine-protein kinase ALE2 isoform A</fullName>
    </submittedName>
</protein>
<keyword evidence="12" id="KW-1185">Reference proteome</keyword>
<keyword evidence="8" id="KW-0812">Transmembrane</keyword>
<dbReference type="InterPro" id="IPR000719">
    <property type="entry name" value="Prot_kinase_dom"/>
</dbReference>
<evidence type="ECO:0000256" key="2">
    <source>
        <dbReference type="ARBA" id="ARBA00022679"/>
    </source>
</evidence>
<feature type="region of interest" description="Disordered" evidence="7">
    <location>
        <begin position="117"/>
        <end position="181"/>
    </location>
</feature>
<dbReference type="AlphaFoldDB" id="A0A445IF38"/>
<evidence type="ECO:0000256" key="4">
    <source>
        <dbReference type="ARBA" id="ARBA00022777"/>
    </source>
</evidence>
<keyword evidence="1" id="KW-0723">Serine/threonine-protein kinase</keyword>
<keyword evidence="9" id="KW-0732">Signal</keyword>
<dbReference type="Gene3D" id="3.30.200.20">
    <property type="entry name" value="Phosphorylase Kinase, domain 1"/>
    <property type="match status" value="1"/>
</dbReference>
<evidence type="ECO:0000256" key="9">
    <source>
        <dbReference type="SAM" id="SignalP"/>
    </source>
</evidence>
<dbReference type="EMBL" id="QZWG01000011">
    <property type="protein sequence ID" value="RZB84495.1"/>
    <property type="molecule type" value="Genomic_DNA"/>
</dbReference>
<evidence type="ECO:0000313" key="11">
    <source>
        <dbReference type="EMBL" id="RZB84495.1"/>
    </source>
</evidence>
<evidence type="ECO:0000256" key="3">
    <source>
        <dbReference type="ARBA" id="ARBA00022741"/>
    </source>
</evidence>
<gene>
    <name evidence="11" type="ORF">D0Y65_032694</name>
</gene>
<dbReference type="PROSITE" id="PS00107">
    <property type="entry name" value="PROTEIN_KINASE_ATP"/>
    <property type="match status" value="1"/>
</dbReference>
<keyword evidence="8" id="KW-1133">Transmembrane helix</keyword>
<feature type="transmembrane region" description="Helical" evidence="8">
    <location>
        <begin position="367"/>
        <end position="387"/>
    </location>
</feature>
<dbReference type="Pfam" id="PF07714">
    <property type="entry name" value="PK_Tyr_Ser-Thr"/>
    <property type="match status" value="1"/>
</dbReference>
<dbReference type="Gramene" id="XM_028332349.1">
    <property type="protein sequence ID" value="XP_028188150.1"/>
    <property type="gene ID" value="LOC114374677"/>
</dbReference>
<sequence>MELQLIFLLIKLHFVICIPQLHEYAATYLHHSRISSHSSIAFPPSESPSGVPDSIALPPSKASSSIPRSIALSPSKSFPKMKWTHSSMDYPISHHKHHHSRIKSINQVPAPTYPIHPHTRQGSPVFKSQHPSSSPMSWNLNAAAPAPAPSTTALPHHLNVPSPSPRISPSGSSLKKKKTPPPAYTLVLPSPPPNKDCMSVTCSEPLTYTPPGSACGCVWPLQVKLRISIAIYKFFPLVSKLAKEIAATVLLNRNQVRIVGADATSQQLEKTTILINLVPQGVMFDDTTAFLIYKKFWQREILNDASAFGDYEVLYVHYPGLPPSPPSNVHGIDVEPYPGRGNNGTIVKPLGVDISGKKKEGGGGRMVIMIVLSSFTAFVLFIGVAWLCLLKCDSCTLEPEQIPDVKIQSSSKRSGTASARSLTYGSMPGSRSMSFSSGTIIYTGSAKIFTLNEIEKATNNFNSSRILGEGGFGLVYKGDLDDGRDVAVKILKREDQHGDREFFVEAEMLSRLHHRNLVKLIGLCTEKQTRCLVYELVPNGSVESHLHGADKETEPLDWDARMKIALGAARGLAYLHEDCNPCVIHRDFKSSNILLEHDFTPKVSDFGLARTALNEGNKHISTHVIGTFGYVAPEYAMTGHLLVKSDVYSYGVVLLELLSGRKPVDLSQPAGQENLVAWARPLLTSKEGLQKIIDSVIKPCVSVDSMVKVAAIASMCVQPEVTQRPFMGEVVQALKLVCSEFEETSYVRPKSFRVPGERVGFSE</sequence>
<dbReference type="PANTHER" id="PTHR47989:SF45">
    <property type="entry name" value="OS01G0709500 PROTEIN"/>
    <property type="match status" value="1"/>
</dbReference>
<evidence type="ECO:0000256" key="8">
    <source>
        <dbReference type="SAM" id="Phobius"/>
    </source>
</evidence>
<evidence type="ECO:0000256" key="7">
    <source>
        <dbReference type="SAM" id="MobiDB-lite"/>
    </source>
</evidence>
<keyword evidence="4 11" id="KW-0418">Kinase</keyword>
<dbReference type="InterPro" id="IPR008271">
    <property type="entry name" value="Ser/Thr_kinase_AS"/>
</dbReference>
<dbReference type="InterPro" id="IPR011009">
    <property type="entry name" value="Kinase-like_dom_sf"/>
</dbReference>
<dbReference type="Proteomes" id="UP000289340">
    <property type="component" value="Chromosome 11"/>
</dbReference>
<dbReference type="InterPro" id="IPR017441">
    <property type="entry name" value="Protein_kinase_ATP_BS"/>
</dbReference>
<organism evidence="11 12">
    <name type="scientific">Glycine soja</name>
    <name type="common">Wild soybean</name>
    <dbReference type="NCBI Taxonomy" id="3848"/>
    <lineage>
        <taxon>Eukaryota</taxon>
        <taxon>Viridiplantae</taxon>
        <taxon>Streptophyta</taxon>
        <taxon>Embryophyta</taxon>
        <taxon>Tracheophyta</taxon>
        <taxon>Spermatophyta</taxon>
        <taxon>Magnoliopsida</taxon>
        <taxon>eudicotyledons</taxon>
        <taxon>Gunneridae</taxon>
        <taxon>Pentapetalae</taxon>
        <taxon>rosids</taxon>
        <taxon>fabids</taxon>
        <taxon>Fabales</taxon>
        <taxon>Fabaceae</taxon>
        <taxon>Papilionoideae</taxon>
        <taxon>50 kb inversion clade</taxon>
        <taxon>NPAAA clade</taxon>
        <taxon>indigoferoid/millettioid clade</taxon>
        <taxon>Phaseoleae</taxon>
        <taxon>Glycine</taxon>
        <taxon>Glycine subgen. Soja</taxon>
    </lineage>
</organism>
<keyword evidence="8" id="KW-0472">Membrane</keyword>
<keyword evidence="3 6" id="KW-0547">Nucleotide-binding</keyword>
<dbReference type="SUPFAM" id="SSF56112">
    <property type="entry name" value="Protein kinase-like (PK-like)"/>
    <property type="match status" value="1"/>
</dbReference>
<name>A0A445IF38_GLYSO</name>
<dbReference type="PROSITE" id="PS50011">
    <property type="entry name" value="PROTEIN_KINASE_DOM"/>
    <property type="match status" value="1"/>
</dbReference>
<evidence type="ECO:0000256" key="5">
    <source>
        <dbReference type="ARBA" id="ARBA00022840"/>
    </source>
</evidence>
<feature type="signal peptide" evidence="9">
    <location>
        <begin position="1"/>
        <end position="17"/>
    </location>
</feature>
<evidence type="ECO:0000256" key="1">
    <source>
        <dbReference type="ARBA" id="ARBA00022527"/>
    </source>
</evidence>